<dbReference type="InterPro" id="IPR006044">
    <property type="entry name" value="11S_seedstore_pln"/>
</dbReference>
<protein>
    <recommendedName>
        <fullName evidence="7">Cupin type-1 domain-containing protein</fullName>
    </recommendedName>
</protein>
<dbReference type="Proteomes" id="UP000595140">
    <property type="component" value="Unassembled WGS sequence"/>
</dbReference>
<accession>A0A484NHY2</accession>
<keyword evidence="3 5" id="KW-0708">Seed storage protein</keyword>
<evidence type="ECO:0000256" key="3">
    <source>
        <dbReference type="ARBA" id="ARBA00023129"/>
    </source>
</evidence>
<dbReference type="OrthoDB" id="1903982at2759"/>
<keyword evidence="4 5" id="KW-1015">Disulfide bond</keyword>
<dbReference type="PROSITE" id="PS00305">
    <property type="entry name" value="11S_SEED_STORAGE"/>
    <property type="match status" value="1"/>
</dbReference>
<keyword evidence="5" id="KW-0732">Signal</keyword>
<comment type="function">
    <text evidence="5">Seed storage protein.</text>
</comment>
<evidence type="ECO:0000256" key="6">
    <source>
        <dbReference type="SAM" id="MobiDB-lite"/>
    </source>
</evidence>
<feature type="signal peptide" evidence="5">
    <location>
        <begin position="1"/>
        <end position="24"/>
    </location>
</feature>
<keyword evidence="2 5" id="KW-0758">Storage protein</keyword>
<evidence type="ECO:0000259" key="7">
    <source>
        <dbReference type="SMART" id="SM00835"/>
    </source>
</evidence>
<feature type="chain" id="PRO_5019609667" description="Cupin type-1 domain-containing protein" evidence="5">
    <location>
        <begin position="25"/>
        <end position="435"/>
    </location>
</feature>
<dbReference type="PRINTS" id="PR00439">
    <property type="entry name" value="11SGLOBULIN"/>
</dbReference>
<dbReference type="InterPro" id="IPR006045">
    <property type="entry name" value="Cupin_1"/>
</dbReference>
<dbReference type="AlphaFoldDB" id="A0A484NHY2"/>
<dbReference type="Pfam" id="PF00190">
    <property type="entry name" value="Cupin_1"/>
    <property type="match status" value="2"/>
</dbReference>
<dbReference type="GO" id="GO:0045735">
    <property type="term" value="F:nutrient reservoir activity"/>
    <property type="evidence" value="ECO:0007669"/>
    <property type="project" value="UniProtKB-KW"/>
</dbReference>
<sequence length="435" mass="48154">MAATPTRVWALLSLLLLFQGGAFGRRSFAGSRDECQLRRIKAFEPSLRVEAEGGVTEVWDPLNEQFRSIRGADQHQKIGTFEKGDIIVFPEGAAHWVANTGKDDVVLIVIQDTSNSANQLDANPLRFFLAGNGQSKEEEMKSRRQKHGKEEEEEEEEGSQRSEQQLLEGMGYGGGNILGGFRSRYVRDSFRTDKDTAENLQGAKDGRGHIVRLEAEDLLSILAVPFSSPEDDNDRSAAGNGVEETICTARVRQNIDDSSRADISDPLAGYFFTVNKYTLPIFGLVKLSAGHGSLKRNWGIVPKWCMNAHSYVYVMSGSARVQIVDNRGDSVMDDEVRRGQLFLVPQNFVVAMEAGEDGFEWVEFNTNDDAMFNTLAGTTSVVAGFPAGIVAAAYRLPHQKAEELKRDMLNSVWFFKSSSSGGGMRSSYRSILRLE</sequence>
<evidence type="ECO:0000256" key="1">
    <source>
        <dbReference type="ARBA" id="ARBA00007178"/>
    </source>
</evidence>
<dbReference type="InterPro" id="IPR014710">
    <property type="entry name" value="RmlC-like_jellyroll"/>
</dbReference>
<dbReference type="InterPro" id="IPR050253">
    <property type="entry name" value="Seed_Storage-Functional"/>
</dbReference>
<reference evidence="8 9" key="1">
    <citation type="submission" date="2018-04" db="EMBL/GenBank/DDBJ databases">
        <authorList>
            <person name="Vogel A."/>
        </authorList>
    </citation>
    <scope>NUCLEOTIDE SEQUENCE [LARGE SCALE GENOMIC DNA]</scope>
</reference>
<name>A0A484NHY2_9ASTE</name>
<organism evidence="8 9">
    <name type="scientific">Cuscuta campestris</name>
    <dbReference type="NCBI Taxonomy" id="132261"/>
    <lineage>
        <taxon>Eukaryota</taxon>
        <taxon>Viridiplantae</taxon>
        <taxon>Streptophyta</taxon>
        <taxon>Embryophyta</taxon>
        <taxon>Tracheophyta</taxon>
        <taxon>Spermatophyta</taxon>
        <taxon>Magnoliopsida</taxon>
        <taxon>eudicotyledons</taxon>
        <taxon>Gunneridae</taxon>
        <taxon>Pentapetalae</taxon>
        <taxon>asterids</taxon>
        <taxon>lamiids</taxon>
        <taxon>Solanales</taxon>
        <taxon>Convolvulaceae</taxon>
        <taxon>Cuscuteae</taxon>
        <taxon>Cuscuta</taxon>
        <taxon>Cuscuta subgen. Grammica</taxon>
        <taxon>Cuscuta sect. Cleistogrammica</taxon>
    </lineage>
</organism>
<dbReference type="PANTHER" id="PTHR31189:SF48">
    <property type="entry name" value="LEGUMIN B"/>
    <property type="match status" value="1"/>
</dbReference>
<evidence type="ECO:0000313" key="8">
    <source>
        <dbReference type="EMBL" id="VFR00574.1"/>
    </source>
</evidence>
<dbReference type="InterPro" id="IPR022379">
    <property type="entry name" value="11S_seedstore_CS"/>
</dbReference>
<gene>
    <name evidence="8" type="ORF">CCAM_LOCUS42349</name>
</gene>
<evidence type="ECO:0000256" key="4">
    <source>
        <dbReference type="ARBA" id="ARBA00023157"/>
    </source>
</evidence>
<dbReference type="InterPro" id="IPR011051">
    <property type="entry name" value="RmlC_Cupin_sf"/>
</dbReference>
<feature type="domain" description="Cupin type-1" evidence="7">
    <location>
        <begin position="15"/>
        <end position="198"/>
    </location>
</feature>
<dbReference type="CDD" id="cd02243">
    <property type="entry name" value="cupin_11S_legumin_C"/>
    <property type="match status" value="1"/>
</dbReference>
<feature type="domain" description="Cupin type-1" evidence="7">
    <location>
        <begin position="253"/>
        <end position="402"/>
    </location>
</feature>
<dbReference type="Gene3D" id="2.60.120.10">
    <property type="entry name" value="Jelly Rolls"/>
    <property type="match status" value="3"/>
</dbReference>
<dbReference type="PANTHER" id="PTHR31189">
    <property type="entry name" value="OS03G0336100 PROTEIN-RELATED"/>
    <property type="match status" value="1"/>
</dbReference>
<dbReference type="EMBL" id="OOIL02006707">
    <property type="protein sequence ID" value="VFR00574.1"/>
    <property type="molecule type" value="Genomic_DNA"/>
</dbReference>
<comment type="similarity">
    <text evidence="1 5">Belongs to the 11S seed storage protein (globulins) family.</text>
</comment>
<proteinExistence type="inferred from homology"/>
<dbReference type="SMART" id="SM00835">
    <property type="entry name" value="Cupin_1"/>
    <property type="match status" value="2"/>
</dbReference>
<feature type="region of interest" description="Disordered" evidence="6">
    <location>
        <begin position="131"/>
        <end position="163"/>
    </location>
</feature>
<evidence type="ECO:0000256" key="2">
    <source>
        <dbReference type="ARBA" id="ARBA00022761"/>
    </source>
</evidence>
<evidence type="ECO:0000256" key="5">
    <source>
        <dbReference type="RuleBase" id="RU003681"/>
    </source>
</evidence>
<dbReference type="SUPFAM" id="SSF51182">
    <property type="entry name" value="RmlC-like cupins"/>
    <property type="match status" value="1"/>
</dbReference>
<evidence type="ECO:0000313" key="9">
    <source>
        <dbReference type="Proteomes" id="UP000595140"/>
    </source>
</evidence>
<comment type="subunit">
    <text evidence="5">Hexamer; each subunit is composed of an acidic and a basic chain derived from a single precursor and linked by a disulfide bond.</text>
</comment>
<keyword evidence="9" id="KW-1185">Reference proteome</keyword>